<evidence type="ECO:0000256" key="9">
    <source>
        <dbReference type="ARBA" id="ARBA00025772"/>
    </source>
</evidence>
<dbReference type="InterPro" id="IPR012902">
    <property type="entry name" value="N_methyl_site"/>
</dbReference>
<evidence type="ECO:0000256" key="1">
    <source>
        <dbReference type="ARBA" id="ARBA00004377"/>
    </source>
</evidence>
<reference evidence="14" key="2">
    <citation type="submission" date="2019-06" db="EMBL/GenBank/DDBJ databases">
        <title>AzeR, a transcriptional regulator that responds to azelaic acid in Pseudomonas nitroreducens.</title>
        <authorList>
            <person name="Bez C."/>
            <person name="Javvadi S.G."/>
            <person name="Bertani I."/>
            <person name="Devescovi G."/>
            <person name="Studholme D.J."/>
            <person name="Geller A."/>
            <person name="Levy A."/>
            <person name="Venturi V."/>
        </authorList>
    </citation>
    <scope>NUCLEOTIDE SEQUENCE [LARGE SCALE GENOMIC DNA]</scope>
    <source>
        <strain evidence="14">DSM 9128</strain>
    </source>
</reference>
<keyword evidence="8 11" id="KW-0472">Membrane</keyword>
<evidence type="ECO:0000256" key="2">
    <source>
        <dbReference type="ARBA" id="ARBA00021549"/>
    </source>
</evidence>
<feature type="domain" description="General secretion pathway GspH" evidence="12">
    <location>
        <begin position="46"/>
        <end position="164"/>
    </location>
</feature>
<keyword evidence="4" id="KW-0488">Methylation</keyword>
<dbReference type="GO" id="GO:0005886">
    <property type="term" value="C:plasma membrane"/>
    <property type="evidence" value="ECO:0007669"/>
    <property type="project" value="UniProtKB-SubCell"/>
</dbReference>
<dbReference type="EMBL" id="VASG01000001">
    <property type="protein sequence ID" value="TLP77833.1"/>
    <property type="molecule type" value="Genomic_DNA"/>
</dbReference>
<dbReference type="AlphaFoldDB" id="A0A5R9AGW0"/>
<evidence type="ECO:0000256" key="10">
    <source>
        <dbReference type="ARBA" id="ARBA00030775"/>
    </source>
</evidence>
<dbReference type="Pfam" id="PF12019">
    <property type="entry name" value="GspH"/>
    <property type="match status" value="1"/>
</dbReference>
<dbReference type="PROSITE" id="PS00409">
    <property type="entry name" value="PROKAR_NTER_METHYL"/>
    <property type="match status" value="1"/>
</dbReference>
<feature type="transmembrane region" description="Helical" evidence="11">
    <location>
        <begin position="12"/>
        <end position="33"/>
    </location>
</feature>
<evidence type="ECO:0000256" key="5">
    <source>
        <dbReference type="ARBA" id="ARBA00022519"/>
    </source>
</evidence>
<evidence type="ECO:0000313" key="13">
    <source>
        <dbReference type="EMBL" id="TLP77833.1"/>
    </source>
</evidence>
<evidence type="ECO:0000256" key="3">
    <source>
        <dbReference type="ARBA" id="ARBA00022475"/>
    </source>
</evidence>
<evidence type="ECO:0000259" key="12">
    <source>
        <dbReference type="Pfam" id="PF12019"/>
    </source>
</evidence>
<name>A0A5R9AGW0_PSENT</name>
<keyword evidence="3" id="KW-1003">Cell membrane</keyword>
<evidence type="ECO:0000256" key="11">
    <source>
        <dbReference type="SAM" id="Phobius"/>
    </source>
</evidence>
<dbReference type="NCBIfam" id="TIGR02532">
    <property type="entry name" value="IV_pilin_GFxxxE"/>
    <property type="match status" value="1"/>
</dbReference>
<sequence>MSRPRESAGFTLIELMVVVAIAAILATIAIPSFRTLMLNNQISSQTNMVIGLLQSARSEAITQRSIVRVCGSSDAGSSQANYSCNSNSWEAGAIVFRSPDTSTTSVAQSAVIKVLPPNTSGVTLRSSGTLTFNPNGTLATAATLRVCDSRGTGSSRAVTLNIAGVATSGANGTCP</sequence>
<dbReference type="Proteomes" id="UP000307510">
    <property type="component" value="Unassembled WGS sequence"/>
</dbReference>
<dbReference type="GO" id="GO:0015627">
    <property type="term" value="C:type II protein secretion system complex"/>
    <property type="evidence" value="ECO:0007669"/>
    <property type="project" value="InterPro"/>
</dbReference>
<comment type="similarity">
    <text evidence="9">Belongs to the GSP H family.</text>
</comment>
<comment type="caution">
    <text evidence="13">The sequence shown here is derived from an EMBL/GenBank/DDBJ whole genome shotgun (WGS) entry which is preliminary data.</text>
</comment>
<dbReference type="InterPro" id="IPR045584">
    <property type="entry name" value="Pilin-like"/>
</dbReference>
<evidence type="ECO:0000256" key="8">
    <source>
        <dbReference type="ARBA" id="ARBA00023136"/>
    </source>
</evidence>
<evidence type="ECO:0000256" key="7">
    <source>
        <dbReference type="ARBA" id="ARBA00022989"/>
    </source>
</evidence>
<dbReference type="GO" id="GO:0015628">
    <property type="term" value="P:protein secretion by the type II secretion system"/>
    <property type="evidence" value="ECO:0007669"/>
    <property type="project" value="InterPro"/>
</dbReference>
<proteinExistence type="inferred from homology"/>
<dbReference type="RefSeq" id="WP_138212182.1">
    <property type="nucleotide sequence ID" value="NZ_VASG01000001.1"/>
</dbReference>
<protein>
    <recommendedName>
        <fullName evidence="2">Type II secretion system protein H</fullName>
    </recommendedName>
    <alternativeName>
        <fullName evidence="10">General secretion pathway protein H</fullName>
    </alternativeName>
</protein>
<dbReference type="Pfam" id="PF07963">
    <property type="entry name" value="N_methyl"/>
    <property type="match status" value="1"/>
</dbReference>
<reference evidence="13 14" key="1">
    <citation type="submission" date="2019-05" db="EMBL/GenBank/DDBJ databases">
        <authorList>
            <person name="Moore K."/>
            <person name="O'Neill P."/>
            <person name="Farbos A."/>
            <person name="Studholme D.J."/>
        </authorList>
    </citation>
    <scope>NUCLEOTIDE SEQUENCE [LARGE SCALE GENOMIC DNA]</scope>
    <source>
        <strain evidence="13 14">DSM 9128</strain>
    </source>
</reference>
<evidence type="ECO:0000256" key="6">
    <source>
        <dbReference type="ARBA" id="ARBA00022692"/>
    </source>
</evidence>
<organism evidence="13 14">
    <name type="scientific">Pseudomonas nitroreducens</name>
    <dbReference type="NCBI Taxonomy" id="46680"/>
    <lineage>
        <taxon>Bacteria</taxon>
        <taxon>Pseudomonadati</taxon>
        <taxon>Pseudomonadota</taxon>
        <taxon>Gammaproteobacteria</taxon>
        <taxon>Pseudomonadales</taxon>
        <taxon>Pseudomonadaceae</taxon>
        <taxon>Pseudomonas</taxon>
    </lineage>
</organism>
<dbReference type="InterPro" id="IPR022346">
    <property type="entry name" value="T2SS_GspH"/>
</dbReference>
<gene>
    <name evidence="13" type="ORF">FEA48_01165</name>
</gene>
<keyword evidence="7 11" id="KW-1133">Transmembrane helix</keyword>
<dbReference type="SUPFAM" id="SSF54523">
    <property type="entry name" value="Pili subunits"/>
    <property type="match status" value="1"/>
</dbReference>
<evidence type="ECO:0000256" key="4">
    <source>
        <dbReference type="ARBA" id="ARBA00022481"/>
    </source>
</evidence>
<dbReference type="Gene3D" id="3.55.40.10">
    <property type="entry name" value="minor pseudopilin epsh domain"/>
    <property type="match status" value="1"/>
</dbReference>
<keyword evidence="5" id="KW-0997">Cell inner membrane</keyword>
<evidence type="ECO:0000313" key="14">
    <source>
        <dbReference type="Proteomes" id="UP000307510"/>
    </source>
</evidence>
<keyword evidence="6 11" id="KW-0812">Transmembrane</keyword>
<accession>A0A5R9AGW0</accession>
<comment type="subcellular location">
    <subcellularLocation>
        <location evidence="1">Cell inner membrane</location>
        <topology evidence="1">Single-pass membrane protein</topology>
    </subcellularLocation>
</comment>